<evidence type="ECO:0000313" key="2">
    <source>
        <dbReference type="Proteomes" id="UP000806285"/>
    </source>
</evidence>
<keyword evidence="2" id="KW-1185">Reference proteome</keyword>
<protein>
    <recommendedName>
        <fullName evidence="3">DUF4760 domain-containing protein</fullName>
    </recommendedName>
</protein>
<accession>A0ABR9S5Z6</accession>
<dbReference type="RefSeq" id="WP_193677548.1">
    <property type="nucleotide sequence ID" value="NZ_JADDIV010000004.1"/>
</dbReference>
<evidence type="ECO:0000313" key="1">
    <source>
        <dbReference type="EMBL" id="MBE7368934.1"/>
    </source>
</evidence>
<reference evidence="1 2" key="1">
    <citation type="submission" date="2020-10" db="EMBL/GenBank/DDBJ databases">
        <title>Ramlibacter sp. HM2 16S ribosomal RNA gene Genome sequencing and assembly.</title>
        <authorList>
            <person name="Kang M."/>
        </authorList>
    </citation>
    <scope>NUCLEOTIDE SEQUENCE [LARGE SCALE GENOMIC DNA]</scope>
    <source>
        <strain evidence="1 2">HM2</strain>
    </source>
</reference>
<proteinExistence type="predicted"/>
<dbReference type="Proteomes" id="UP000806285">
    <property type="component" value="Unassembled WGS sequence"/>
</dbReference>
<sequence>MEIIVFFALAGAAWVFARARQQQRRIALLGSFLSRYTIEKNIETVTQGYLRALGEADAGRQAQVLDLLRANEQALCSQVAQLAKDFAAAQPVITAVSKLPVWVPLAPSLAGSFDLREALRIHARGICRAVDVPPETSPRDRAFAISAELLLMQHTCHWFCRSRLVASSRMLARHRTSYEQLVASVLPQTRAEYLALVA</sequence>
<dbReference type="EMBL" id="JADDIV010000004">
    <property type="protein sequence ID" value="MBE7368934.1"/>
    <property type="molecule type" value="Genomic_DNA"/>
</dbReference>
<evidence type="ECO:0008006" key="3">
    <source>
        <dbReference type="Google" id="ProtNLM"/>
    </source>
</evidence>
<gene>
    <name evidence="1" type="ORF">IM787_15330</name>
</gene>
<name>A0ABR9S5Z6_9BURK</name>
<organism evidence="1 2">
    <name type="scientific">Ramlibacter pallidus</name>
    <dbReference type="NCBI Taxonomy" id="2780087"/>
    <lineage>
        <taxon>Bacteria</taxon>
        <taxon>Pseudomonadati</taxon>
        <taxon>Pseudomonadota</taxon>
        <taxon>Betaproteobacteria</taxon>
        <taxon>Burkholderiales</taxon>
        <taxon>Comamonadaceae</taxon>
        <taxon>Ramlibacter</taxon>
    </lineage>
</organism>
<comment type="caution">
    <text evidence="1">The sequence shown here is derived from an EMBL/GenBank/DDBJ whole genome shotgun (WGS) entry which is preliminary data.</text>
</comment>